<reference evidence="1" key="1">
    <citation type="journal article" date="2020" name="Stud. Mycol.">
        <title>101 Dothideomycetes genomes: a test case for predicting lifestyles and emergence of pathogens.</title>
        <authorList>
            <person name="Haridas S."/>
            <person name="Albert R."/>
            <person name="Binder M."/>
            <person name="Bloem J."/>
            <person name="Labutti K."/>
            <person name="Salamov A."/>
            <person name="Andreopoulos B."/>
            <person name="Baker S."/>
            <person name="Barry K."/>
            <person name="Bills G."/>
            <person name="Bluhm B."/>
            <person name="Cannon C."/>
            <person name="Castanera R."/>
            <person name="Culley D."/>
            <person name="Daum C."/>
            <person name="Ezra D."/>
            <person name="Gonzalez J."/>
            <person name="Henrissat B."/>
            <person name="Kuo A."/>
            <person name="Liang C."/>
            <person name="Lipzen A."/>
            <person name="Lutzoni F."/>
            <person name="Magnuson J."/>
            <person name="Mondo S."/>
            <person name="Nolan M."/>
            <person name="Ohm R."/>
            <person name="Pangilinan J."/>
            <person name="Park H.-J."/>
            <person name="Ramirez L."/>
            <person name="Alfaro M."/>
            <person name="Sun H."/>
            <person name="Tritt A."/>
            <person name="Yoshinaga Y."/>
            <person name="Zwiers L.-H."/>
            <person name="Turgeon B."/>
            <person name="Goodwin S."/>
            <person name="Spatafora J."/>
            <person name="Crous P."/>
            <person name="Grigoriev I."/>
        </authorList>
    </citation>
    <scope>NUCLEOTIDE SEQUENCE</scope>
    <source>
        <strain evidence="1">CBS 690.94</strain>
    </source>
</reference>
<proteinExistence type="predicted"/>
<dbReference type="AlphaFoldDB" id="A0A9P4UJR9"/>
<sequence length="123" mass="13613">MLGGGTKQVQASWTEKVQLEFDGVKILFANIQMVHLTTLIWLTYFCDYQGLTVTGIYLPQILALKNGALHGSRTCIYVYVPGTVEILLEMGIRGVAAFLPFRSYAWLPPLKSHVAGNNSPLAR</sequence>
<evidence type="ECO:0000313" key="2">
    <source>
        <dbReference type="Proteomes" id="UP000799764"/>
    </source>
</evidence>
<accession>A0A9P4UJR9</accession>
<dbReference type="Proteomes" id="UP000799764">
    <property type="component" value="Unassembled WGS sequence"/>
</dbReference>
<evidence type="ECO:0000313" key="1">
    <source>
        <dbReference type="EMBL" id="KAF2451612.1"/>
    </source>
</evidence>
<comment type="caution">
    <text evidence="1">The sequence shown here is derived from an EMBL/GenBank/DDBJ whole genome shotgun (WGS) entry which is preliminary data.</text>
</comment>
<keyword evidence="2" id="KW-1185">Reference proteome</keyword>
<gene>
    <name evidence="1" type="ORF">P171DRAFT_478649</name>
</gene>
<dbReference type="OrthoDB" id="4139357at2759"/>
<organism evidence="1 2">
    <name type="scientific">Karstenula rhodostoma CBS 690.94</name>
    <dbReference type="NCBI Taxonomy" id="1392251"/>
    <lineage>
        <taxon>Eukaryota</taxon>
        <taxon>Fungi</taxon>
        <taxon>Dikarya</taxon>
        <taxon>Ascomycota</taxon>
        <taxon>Pezizomycotina</taxon>
        <taxon>Dothideomycetes</taxon>
        <taxon>Pleosporomycetidae</taxon>
        <taxon>Pleosporales</taxon>
        <taxon>Massarineae</taxon>
        <taxon>Didymosphaeriaceae</taxon>
        <taxon>Karstenula</taxon>
    </lineage>
</organism>
<name>A0A9P4UJR9_9PLEO</name>
<protein>
    <submittedName>
        <fullName evidence="1">Uncharacterized protein</fullName>
    </submittedName>
</protein>
<dbReference type="EMBL" id="MU001492">
    <property type="protein sequence ID" value="KAF2451612.1"/>
    <property type="molecule type" value="Genomic_DNA"/>
</dbReference>